<dbReference type="EMBL" id="JACEFO010001874">
    <property type="protein sequence ID" value="KAF8697463.1"/>
    <property type="molecule type" value="Genomic_DNA"/>
</dbReference>
<feature type="region of interest" description="Disordered" evidence="1">
    <location>
        <begin position="1"/>
        <end position="53"/>
    </location>
</feature>
<evidence type="ECO:0000313" key="2">
    <source>
        <dbReference type="EMBL" id="KAF8697463.1"/>
    </source>
</evidence>
<comment type="caution">
    <text evidence="2">The sequence shown here is derived from an EMBL/GenBank/DDBJ whole genome shotgun (WGS) entry which is preliminary data.</text>
</comment>
<keyword evidence="3" id="KW-1185">Reference proteome</keyword>
<feature type="compositionally biased region" description="Low complexity" evidence="1">
    <location>
        <begin position="7"/>
        <end position="17"/>
    </location>
</feature>
<organism evidence="2 3">
    <name type="scientific">Digitaria exilis</name>
    <dbReference type="NCBI Taxonomy" id="1010633"/>
    <lineage>
        <taxon>Eukaryota</taxon>
        <taxon>Viridiplantae</taxon>
        <taxon>Streptophyta</taxon>
        <taxon>Embryophyta</taxon>
        <taxon>Tracheophyta</taxon>
        <taxon>Spermatophyta</taxon>
        <taxon>Magnoliopsida</taxon>
        <taxon>Liliopsida</taxon>
        <taxon>Poales</taxon>
        <taxon>Poaceae</taxon>
        <taxon>PACMAD clade</taxon>
        <taxon>Panicoideae</taxon>
        <taxon>Panicodae</taxon>
        <taxon>Paniceae</taxon>
        <taxon>Anthephorinae</taxon>
        <taxon>Digitaria</taxon>
    </lineage>
</organism>
<gene>
    <name evidence="2" type="ORF">HU200_036065</name>
</gene>
<dbReference type="AlphaFoldDB" id="A0A835EKR6"/>
<sequence>MRSRTIATASSTASATAFGLARRSAQPSTPSRASGTRRSAAEDDSPPPDTPRS</sequence>
<evidence type="ECO:0000313" key="3">
    <source>
        <dbReference type="Proteomes" id="UP000636709"/>
    </source>
</evidence>
<evidence type="ECO:0000256" key="1">
    <source>
        <dbReference type="SAM" id="MobiDB-lite"/>
    </source>
</evidence>
<protein>
    <submittedName>
        <fullName evidence="2">Uncharacterized protein</fullName>
    </submittedName>
</protein>
<reference evidence="2" key="1">
    <citation type="submission" date="2020-07" db="EMBL/GenBank/DDBJ databases">
        <title>Genome sequence and genetic diversity analysis of an under-domesticated orphan crop, white fonio (Digitaria exilis).</title>
        <authorList>
            <person name="Bennetzen J.L."/>
            <person name="Chen S."/>
            <person name="Ma X."/>
            <person name="Wang X."/>
            <person name="Yssel A.E.J."/>
            <person name="Chaluvadi S.R."/>
            <person name="Johnson M."/>
            <person name="Gangashetty P."/>
            <person name="Hamidou F."/>
            <person name="Sanogo M.D."/>
            <person name="Zwaenepoel A."/>
            <person name="Wallace J."/>
            <person name="Van De Peer Y."/>
            <person name="Van Deynze A."/>
        </authorList>
    </citation>
    <scope>NUCLEOTIDE SEQUENCE</scope>
    <source>
        <tissue evidence="2">Leaves</tissue>
    </source>
</reference>
<feature type="compositionally biased region" description="Polar residues" evidence="1">
    <location>
        <begin position="25"/>
        <end position="37"/>
    </location>
</feature>
<name>A0A835EKR6_9POAL</name>
<dbReference type="Proteomes" id="UP000636709">
    <property type="component" value="Unassembled WGS sequence"/>
</dbReference>
<proteinExistence type="predicted"/>
<accession>A0A835EKR6</accession>